<comment type="caution">
    <text evidence="1">The sequence shown here is derived from an EMBL/GenBank/DDBJ whole genome shotgun (WGS) entry which is preliminary data.</text>
</comment>
<sequence length="47" mass="5287">MTHTNRFDGKGEIYAKARLKYAAELFDYLKNVLNIPAGRVFADIGVV</sequence>
<dbReference type="AlphaFoldDB" id="A0A7C9L0N6"/>
<evidence type="ECO:0008006" key="3">
    <source>
        <dbReference type="Google" id="ProtNLM"/>
    </source>
</evidence>
<name>A0A7C9L0N6_9FIRM</name>
<dbReference type="RefSeq" id="WP_154300684.1">
    <property type="nucleotide sequence ID" value="NZ_DAWENU010000021.1"/>
</dbReference>
<proteinExistence type="predicted"/>
<organism evidence="1 2">
    <name type="scientific">Lachnospira eligens</name>
    <dbReference type="NCBI Taxonomy" id="39485"/>
    <lineage>
        <taxon>Bacteria</taxon>
        <taxon>Bacillati</taxon>
        <taxon>Bacillota</taxon>
        <taxon>Clostridia</taxon>
        <taxon>Lachnospirales</taxon>
        <taxon>Lachnospiraceae</taxon>
        <taxon>Lachnospira</taxon>
    </lineage>
</organism>
<evidence type="ECO:0000313" key="1">
    <source>
        <dbReference type="EMBL" id="MSC57072.1"/>
    </source>
</evidence>
<protein>
    <recommendedName>
        <fullName evidence="3">SAM-dependent methyltransferase</fullName>
    </recommendedName>
</protein>
<evidence type="ECO:0000313" key="2">
    <source>
        <dbReference type="Proteomes" id="UP000481964"/>
    </source>
</evidence>
<dbReference type="Proteomes" id="UP000481964">
    <property type="component" value="Unassembled WGS sequence"/>
</dbReference>
<dbReference type="EMBL" id="WKRD01000004">
    <property type="protein sequence ID" value="MSC57072.1"/>
    <property type="molecule type" value="Genomic_DNA"/>
</dbReference>
<accession>A0A7C9L0N6</accession>
<reference evidence="1 2" key="1">
    <citation type="journal article" date="2019" name="Nat. Med.">
        <title>A library of human gut bacterial isolates paired with longitudinal multiomics data enables mechanistic microbiome research.</title>
        <authorList>
            <person name="Poyet M."/>
            <person name="Groussin M."/>
            <person name="Gibbons S.M."/>
            <person name="Avila-Pacheco J."/>
            <person name="Jiang X."/>
            <person name="Kearney S.M."/>
            <person name="Perrotta A.R."/>
            <person name="Berdy B."/>
            <person name="Zhao S."/>
            <person name="Lieberman T.D."/>
            <person name="Swanson P.K."/>
            <person name="Smith M."/>
            <person name="Roesemann S."/>
            <person name="Alexander J.E."/>
            <person name="Rich S.A."/>
            <person name="Livny J."/>
            <person name="Vlamakis H."/>
            <person name="Clish C."/>
            <person name="Bullock K."/>
            <person name="Deik A."/>
            <person name="Scott J."/>
            <person name="Pierce K.A."/>
            <person name="Xavier R.J."/>
            <person name="Alm E.J."/>
        </authorList>
    </citation>
    <scope>NUCLEOTIDE SEQUENCE [LARGE SCALE GENOMIC DNA]</scope>
    <source>
        <strain evidence="1 2">BIOML-A1</strain>
    </source>
</reference>
<gene>
    <name evidence="1" type="ORF">GKE48_06320</name>
</gene>